<evidence type="ECO:0000256" key="1">
    <source>
        <dbReference type="SAM" id="Phobius"/>
    </source>
</evidence>
<feature type="transmembrane region" description="Helical" evidence="1">
    <location>
        <begin position="277"/>
        <end position="297"/>
    </location>
</feature>
<gene>
    <name evidence="2" type="ORF">BaOVIS_033610</name>
</gene>
<sequence>MAFCCAGTSALGLLKTLASLFAIALLDLTAATCTKVTGSTNRDHLNDVSLETKSPGNRVLYQVMVLVLLALMLAAFVAGSLVAIGNSIQDAGLGVDIYAPIALHVIGILLGAGLFYLLCKMGYAKEPLTKYHYVVAASTAGMVVASVIVYGATNGMEVYYSTFGMHTAHAFNIVYVTLFATTIWFAQYTCLYTRPFCRSQWVCCGTTLATVYVLGVAAVTVVANNIISSGATYSDRPETVYTTLKKTTAFLPMLTLCFVLSVYYVALVELPYSCWELAAILLIGANLGSIAAVFVVGNSGGDHTVNTGAFILLGLSVLVAVLLLWVLETKPVFRSPTDTTSSTSTSTTGFAVFASMNLECFIGLMVRYGNTTDETLLFVLLVYEFLLVVPTVYYGYRMGLMNWITKLTGWHSHD</sequence>
<evidence type="ECO:0000313" key="3">
    <source>
        <dbReference type="Proteomes" id="UP001057455"/>
    </source>
</evidence>
<feature type="transmembrane region" description="Helical" evidence="1">
    <location>
        <begin position="97"/>
        <end position="119"/>
    </location>
</feature>
<organism evidence="2 3">
    <name type="scientific">Babesia ovis</name>
    <dbReference type="NCBI Taxonomy" id="5869"/>
    <lineage>
        <taxon>Eukaryota</taxon>
        <taxon>Sar</taxon>
        <taxon>Alveolata</taxon>
        <taxon>Apicomplexa</taxon>
        <taxon>Aconoidasida</taxon>
        <taxon>Piroplasmida</taxon>
        <taxon>Babesiidae</taxon>
        <taxon>Babesia</taxon>
    </lineage>
</organism>
<feature type="transmembrane region" description="Helical" evidence="1">
    <location>
        <begin position="375"/>
        <end position="396"/>
    </location>
</feature>
<dbReference type="EMBL" id="BLIY01000031">
    <property type="protein sequence ID" value="GFE55996.1"/>
    <property type="molecule type" value="Genomic_DNA"/>
</dbReference>
<keyword evidence="3" id="KW-1185">Reference proteome</keyword>
<proteinExistence type="predicted"/>
<keyword evidence="1" id="KW-1133">Transmembrane helix</keyword>
<feature type="transmembrane region" description="Helical" evidence="1">
    <location>
        <begin position="59"/>
        <end position="85"/>
    </location>
</feature>
<protein>
    <submittedName>
        <fullName evidence="2">Uncharacterized protein</fullName>
    </submittedName>
</protein>
<keyword evidence="1" id="KW-0472">Membrane</keyword>
<reference evidence="2" key="1">
    <citation type="submission" date="2019-12" db="EMBL/GenBank/DDBJ databases">
        <title>Genome sequence of Babesia ovis.</title>
        <authorList>
            <person name="Yamagishi J."/>
            <person name="Sevinc F."/>
            <person name="Xuan X."/>
        </authorList>
    </citation>
    <scope>NUCLEOTIDE SEQUENCE</scope>
    <source>
        <strain evidence="2">Selcuk</strain>
    </source>
</reference>
<feature type="transmembrane region" description="Helical" evidence="1">
    <location>
        <begin position="203"/>
        <end position="227"/>
    </location>
</feature>
<feature type="transmembrane region" description="Helical" evidence="1">
    <location>
        <begin position="348"/>
        <end position="369"/>
    </location>
</feature>
<evidence type="ECO:0000313" key="2">
    <source>
        <dbReference type="EMBL" id="GFE55996.1"/>
    </source>
</evidence>
<feature type="transmembrane region" description="Helical" evidence="1">
    <location>
        <begin position="173"/>
        <end position="191"/>
    </location>
</feature>
<feature type="transmembrane region" description="Helical" evidence="1">
    <location>
        <begin position="17"/>
        <end position="38"/>
    </location>
</feature>
<feature type="transmembrane region" description="Helical" evidence="1">
    <location>
        <begin position="309"/>
        <end position="327"/>
    </location>
</feature>
<accession>A0A9W5TE22</accession>
<comment type="caution">
    <text evidence="2">The sequence shown here is derived from an EMBL/GenBank/DDBJ whole genome shotgun (WGS) entry which is preliminary data.</text>
</comment>
<feature type="transmembrane region" description="Helical" evidence="1">
    <location>
        <begin position="131"/>
        <end position="153"/>
    </location>
</feature>
<name>A0A9W5TE22_BABOV</name>
<keyword evidence="1" id="KW-0812">Transmembrane</keyword>
<dbReference type="AlphaFoldDB" id="A0A9W5TE22"/>
<feature type="transmembrane region" description="Helical" evidence="1">
    <location>
        <begin position="247"/>
        <end position="265"/>
    </location>
</feature>
<dbReference type="Proteomes" id="UP001057455">
    <property type="component" value="Unassembled WGS sequence"/>
</dbReference>